<dbReference type="GO" id="GO:0016491">
    <property type="term" value="F:oxidoreductase activity"/>
    <property type="evidence" value="ECO:0007669"/>
    <property type="project" value="InterPro"/>
</dbReference>
<keyword evidence="7" id="KW-1185">Reference proteome</keyword>
<evidence type="ECO:0000256" key="4">
    <source>
        <dbReference type="ARBA" id="ARBA00022827"/>
    </source>
</evidence>
<dbReference type="InterPro" id="IPR036188">
    <property type="entry name" value="FAD/NAD-bd_sf"/>
</dbReference>
<evidence type="ECO:0000313" key="7">
    <source>
        <dbReference type="Proteomes" id="UP000305881"/>
    </source>
</evidence>
<dbReference type="OrthoDB" id="9808980at2"/>
<dbReference type="AlphaFoldDB" id="A0A4P9UMZ0"/>
<keyword evidence="4" id="KW-0274">FAD</keyword>
<dbReference type="PRINTS" id="PR00368">
    <property type="entry name" value="FADPNR"/>
</dbReference>
<dbReference type="RefSeq" id="WP_017839441.1">
    <property type="nucleotide sequence ID" value="NZ_CP035467.1"/>
</dbReference>
<dbReference type="InterPro" id="IPR023753">
    <property type="entry name" value="FAD/NAD-binding_dom"/>
</dbReference>
<evidence type="ECO:0000313" key="6">
    <source>
        <dbReference type="EMBL" id="QCW82722.1"/>
    </source>
</evidence>
<sequence length="337" mass="36714">MKVVIIGSGFAGITFAEKLHSLSPAARITVVTRESDGFYSRPLLSHGFSKEDIEHSIILKTFETIRQKGIEILTETEAEVIDRHHKIVNLVAGSIKTTIGYDALVLAQGSSAFIPPTLIADRNNFYLLNSLADLKELRQIRQTLLDKNKSPHWAIIGGGLIGCEVASDLAVSGDKVSLFHAMDRLMERQLSNDDSAKLLKILKDSGVNVLFNQSVAGIDKKGGEILVNSNNGGKFDAALVSCGFKPRTELAAAAGLAVNRGIKVNSFMQTTDPAIFAIGDVAELPNGKLYAFILPIRGQAQWLAEYLIDEDIQPWIAPDFKPKSKVHGFVADNPKFF</sequence>
<keyword evidence="3" id="KW-0285">Flavoprotein</keyword>
<comment type="cofactor">
    <cofactor evidence="1">
        <name>FAD</name>
        <dbReference type="ChEBI" id="CHEBI:57692"/>
    </cofactor>
</comment>
<dbReference type="Proteomes" id="UP000305881">
    <property type="component" value="Chromosome"/>
</dbReference>
<dbReference type="KEGG" id="mbur:EQU24_11085"/>
<proteinExistence type="inferred from homology"/>
<dbReference type="Pfam" id="PF07992">
    <property type="entry name" value="Pyr_redox_2"/>
    <property type="match status" value="1"/>
</dbReference>
<evidence type="ECO:0000256" key="3">
    <source>
        <dbReference type="ARBA" id="ARBA00022630"/>
    </source>
</evidence>
<gene>
    <name evidence="6" type="ORF">EQU24_11085</name>
</gene>
<dbReference type="STRING" id="675511.GCA_000341735_00817"/>
<organism evidence="6 7">
    <name type="scientific">Methylotuvimicrobium buryatense</name>
    <name type="common">Methylomicrobium buryatense</name>
    <dbReference type="NCBI Taxonomy" id="95641"/>
    <lineage>
        <taxon>Bacteria</taxon>
        <taxon>Pseudomonadati</taxon>
        <taxon>Pseudomonadota</taxon>
        <taxon>Gammaproteobacteria</taxon>
        <taxon>Methylococcales</taxon>
        <taxon>Methylococcaceae</taxon>
        <taxon>Methylotuvimicrobium</taxon>
    </lineage>
</organism>
<dbReference type="EMBL" id="CP035467">
    <property type="protein sequence ID" value="QCW82722.1"/>
    <property type="molecule type" value="Genomic_DNA"/>
</dbReference>
<comment type="similarity">
    <text evidence="2">Belongs to the FAD-dependent oxidoreductase family.</text>
</comment>
<evidence type="ECO:0000256" key="2">
    <source>
        <dbReference type="ARBA" id="ARBA00006442"/>
    </source>
</evidence>
<protein>
    <submittedName>
        <fullName evidence="6">NAD(P)/FAD-dependent oxidoreductase</fullName>
    </submittedName>
</protein>
<dbReference type="PRINTS" id="PR00411">
    <property type="entry name" value="PNDRDTASEI"/>
</dbReference>
<dbReference type="InterPro" id="IPR050260">
    <property type="entry name" value="FAD-bd_OxRdtase"/>
</dbReference>
<reference evidence="7" key="1">
    <citation type="journal article" date="2019" name="J. Bacteriol.">
        <title>A Mutagenic Screen Identifies a TonB-Dependent Receptor Required for the Lanthanide Metal Switch in the Type I Methanotroph 'Methylotuvimicrobium buryatense' 5GB1C.</title>
        <authorList>
            <person name="Groom J.D."/>
            <person name="Ford S.M."/>
            <person name="Pesesky M.W."/>
            <person name="Lidstrom M.E."/>
        </authorList>
    </citation>
    <scope>NUCLEOTIDE SEQUENCE [LARGE SCALE GENOMIC DNA]</scope>
    <source>
        <strain evidence="7">5GB1C</strain>
    </source>
</reference>
<dbReference type="SUPFAM" id="SSF51905">
    <property type="entry name" value="FAD/NAD(P)-binding domain"/>
    <property type="match status" value="2"/>
</dbReference>
<dbReference type="PANTHER" id="PTHR43429">
    <property type="entry name" value="PYRIDINE NUCLEOTIDE-DISULFIDE OXIDOREDUCTASE DOMAIN-CONTAINING"/>
    <property type="match status" value="1"/>
</dbReference>
<evidence type="ECO:0000259" key="5">
    <source>
        <dbReference type="Pfam" id="PF07992"/>
    </source>
</evidence>
<dbReference type="PANTHER" id="PTHR43429:SF3">
    <property type="entry name" value="NITRITE REDUCTASE [NAD(P)H]"/>
    <property type="match status" value="1"/>
</dbReference>
<feature type="domain" description="FAD/NAD(P)-binding" evidence="5">
    <location>
        <begin position="1"/>
        <end position="283"/>
    </location>
</feature>
<accession>A0A4P9UMZ0</accession>
<name>A0A4P9UMZ0_METBY</name>
<dbReference type="Gene3D" id="3.50.50.60">
    <property type="entry name" value="FAD/NAD(P)-binding domain"/>
    <property type="match status" value="2"/>
</dbReference>
<evidence type="ECO:0000256" key="1">
    <source>
        <dbReference type="ARBA" id="ARBA00001974"/>
    </source>
</evidence>